<evidence type="ECO:0000313" key="3">
    <source>
        <dbReference type="EMBL" id="KAF2231135.1"/>
    </source>
</evidence>
<feature type="compositionally biased region" description="Polar residues" evidence="1">
    <location>
        <begin position="252"/>
        <end position="262"/>
    </location>
</feature>
<protein>
    <recommendedName>
        <fullName evidence="2">LYR motif-containing protein Cup1-like N-terminal domain-containing protein</fullName>
    </recommendedName>
</protein>
<evidence type="ECO:0000313" key="4">
    <source>
        <dbReference type="Proteomes" id="UP000800092"/>
    </source>
</evidence>
<dbReference type="Proteomes" id="UP000800092">
    <property type="component" value="Unassembled WGS sequence"/>
</dbReference>
<accession>A0A6A6GZD5</accession>
<dbReference type="InterPro" id="IPR046896">
    <property type="entry name" value="Cup1-like_N"/>
</dbReference>
<proteinExistence type="predicted"/>
<dbReference type="OrthoDB" id="5521299at2759"/>
<dbReference type="Pfam" id="PF20263">
    <property type="entry name" value="LYRM2-like"/>
    <property type="match status" value="1"/>
</dbReference>
<dbReference type="EMBL" id="ML991831">
    <property type="protein sequence ID" value="KAF2231135.1"/>
    <property type="molecule type" value="Genomic_DNA"/>
</dbReference>
<evidence type="ECO:0000259" key="2">
    <source>
        <dbReference type="Pfam" id="PF20263"/>
    </source>
</evidence>
<sequence>MQAPHLPPSAFRIQALHLFRALLRESTYLPDPQARTYVWSHIVTRFRESKNKGIPERQQQLLNEARKSFRILQNANHGKTHQLRKVLLYSYGRMGKRRHELLKPLLEVQAPKLPSLTENSQQKSPAQAQPINKSLASALIEQAASVNKPSDFRPQFPPGLNAVLKSQASAPPTESLRIPLTKKWLQPSLPDTNNLGRKLPRVRMANMIRKWYGTVLDRILPPLPPEEWYQLKGLASGEIEWEGPPARRPGNETRSPTGNAQSELTLDQILDLAFRKPKGSSPADGNHELTPRYMQRLWTNVFSTCPLLTWDPQKNCWNVRWGHRSILKTQQPSSTIDADLFSGVDKLGKVKTG</sequence>
<dbReference type="CDD" id="cd20273">
    <property type="entry name" value="Complex1_LYR_unchar"/>
    <property type="match status" value="1"/>
</dbReference>
<evidence type="ECO:0000256" key="1">
    <source>
        <dbReference type="SAM" id="MobiDB-lite"/>
    </source>
</evidence>
<dbReference type="AlphaFoldDB" id="A0A6A6GZD5"/>
<gene>
    <name evidence="3" type="ORF">EV356DRAFT_452620</name>
</gene>
<reference evidence="3" key="1">
    <citation type="journal article" date="2020" name="Stud. Mycol.">
        <title>101 Dothideomycetes genomes: a test case for predicting lifestyles and emergence of pathogens.</title>
        <authorList>
            <person name="Haridas S."/>
            <person name="Albert R."/>
            <person name="Binder M."/>
            <person name="Bloem J."/>
            <person name="Labutti K."/>
            <person name="Salamov A."/>
            <person name="Andreopoulos B."/>
            <person name="Baker S."/>
            <person name="Barry K."/>
            <person name="Bills G."/>
            <person name="Bluhm B."/>
            <person name="Cannon C."/>
            <person name="Castanera R."/>
            <person name="Culley D."/>
            <person name="Daum C."/>
            <person name="Ezra D."/>
            <person name="Gonzalez J."/>
            <person name="Henrissat B."/>
            <person name="Kuo A."/>
            <person name="Liang C."/>
            <person name="Lipzen A."/>
            <person name="Lutzoni F."/>
            <person name="Magnuson J."/>
            <person name="Mondo S."/>
            <person name="Nolan M."/>
            <person name="Ohm R."/>
            <person name="Pangilinan J."/>
            <person name="Park H.-J."/>
            <person name="Ramirez L."/>
            <person name="Alfaro M."/>
            <person name="Sun H."/>
            <person name="Tritt A."/>
            <person name="Yoshinaga Y."/>
            <person name="Zwiers L.-H."/>
            <person name="Turgeon B."/>
            <person name="Goodwin S."/>
            <person name="Spatafora J."/>
            <person name="Crous P."/>
            <person name="Grigoriev I."/>
        </authorList>
    </citation>
    <scope>NUCLEOTIDE SEQUENCE</scope>
    <source>
        <strain evidence="3">Tuck. ex Michener</strain>
    </source>
</reference>
<feature type="region of interest" description="Disordered" evidence="1">
    <location>
        <begin position="240"/>
        <end position="262"/>
    </location>
</feature>
<feature type="domain" description="LYR motif-containing protein Cup1-like N-terminal" evidence="2">
    <location>
        <begin position="18"/>
        <end position="102"/>
    </location>
</feature>
<organism evidence="3 4">
    <name type="scientific">Viridothelium virens</name>
    <name type="common">Speckled blister lichen</name>
    <name type="synonym">Trypethelium virens</name>
    <dbReference type="NCBI Taxonomy" id="1048519"/>
    <lineage>
        <taxon>Eukaryota</taxon>
        <taxon>Fungi</taxon>
        <taxon>Dikarya</taxon>
        <taxon>Ascomycota</taxon>
        <taxon>Pezizomycotina</taxon>
        <taxon>Dothideomycetes</taxon>
        <taxon>Dothideomycetes incertae sedis</taxon>
        <taxon>Trypetheliales</taxon>
        <taxon>Trypetheliaceae</taxon>
        <taxon>Viridothelium</taxon>
    </lineage>
</organism>
<keyword evidence="4" id="KW-1185">Reference proteome</keyword>
<name>A0A6A6GZD5_VIRVR</name>